<organism evidence="1 2">
    <name type="scientific">Pelobates cultripes</name>
    <name type="common">Western spadefoot toad</name>
    <dbReference type="NCBI Taxonomy" id="61616"/>
    <lineage>
        <taxon>Eukaryota</taxon>
        <taxon>Metazoa</taxon>
        <taxon>Chordata</taxon>
        <taxon>Craniata</taxon>
        <taxon>Vertebrata</taxon>
        <taxon>Euteleostomi</taxon>
        <taxon>Amphibia</taxon>
        <taxon>Batrachia</taxon>
        <taxon>Anura</taxon>
        <taxon>Pelobatoidea</taxon>
        <taxon>Pelobatidae</taxon>
        <taxon>Pelobates</taxon>
    </lineage>
</organism>
<reference evidence="1" key="1">
    <citation type="submission" date="2022-03" db="EMBL/GenBank/DDBJ databases">
        <authorList>
            <person name="Alioto T."/>
            <person name="Alioto T."/>
            <person name="Gomez Garrido J."/>
        </authorList>
    </citation>
    <scope>NUCLEOTIDE SEQUENCE</scope>
</reference>
<evidence type="ECO:0000313" key="2">
    <source>
        <dbReference type="Proteomes" id="UP001295444"/>
    </source>
</evidence>
<dbReference type="Proteomes" id="UP001295444">
    <property type="component" value="Chromosome 05"/>
</dbReference>
<gene>
    <name evidence="1" type="ORF">PECUL_23A052589</name>
</gene>
<protein>
    <submittedName>
        <fullName evidence="1">Uncharacterized protein</fullName>
    </submittedName>
</protein>
<evidence type="ECO:0000313" key="1">
    <source>
        <dbReference type="EMBL" id="CAH2291422.1"/>
    </source>
</evidence>
<accession>A0AAD1S2X3</accession>
<proteinExistence type="predicted"/>
<name>A0AAD1S2X3_PELCU</name>
<dbReference type="AlphaFoldDB" id="A0AAD1S2X3"/>
<dbReference type="EMBL" id="OW240916">
    <property type="protein sequence ID" value="CAH2291422.1"/>
    <property type="molecule type" value="Genomic_DNA"/>
</dbReference>
<sequence>MADRPYLCPAGWTGRGGEFLLPRDPHGTLQEQQTSSIAMGATKGYFILLCALNLAVEGNDGSITSDTVTAVTAFHAVSDSMTAVEGNDGSITSHTVTAVTAFHAVSDSMTAVEGNDGSITSDTVTAVTAFHAWTYTPVTTWPPGFWEVATNVEMGRAGSHRFYHHVELWFFILTSSVRSYNTPDFYTAQEVHSASSTTTFVSQLSLAVMLQCEPLPSTRYNDKPVGGVTDRNQQITLSGNPVNMNKTTSVSHRIVKG</sequence>
<keyword evidence="2" id="KW-1185">Reference proteome</keyword>